<evidence type="ECO:0000313" key="4">
    <source>
        <dbReference type="Proteomes" id="UP000239322"/>
    </source>
</evidence>
<feature type="transmembrane region" description="Helical" evidence="2">
    <location>
        <begin position="295"/>
        <end position="319"/>
    </location>
</feature>
<evidence type="ECO:0000256" key="2">
    <source>
        <dbReference type="SAM" id="Phobius"/>
    </source>
</evidence>
<sequence length="501" mass="52556">MAVGASSVTVPQEPGSGPGTGPGRDGGPRTPLGRAWPWALAALPLALLAAASYLGRYVRPSADEWCFLPVVRDEGVLGLVHKFYFLDNGRVANGLLVGAYAEFPVAGHQWYGAVSGLLVLGLLWALTALVLRRAGQRLPRGIALTAAAMATAVILFATPNTYKTFYWPAASVSHTVAPVLAAAAALPLLRGGGRRGRALALAVVLAVGVFLGTLSEEASVVALVVLALTVLLAHRVLTPPLRRYARTWALTGMAGIAAGTLILVTSPGSRTRRSRFGAETTSMLAPDTLYDAAAAFARILATVLTTWAYLGAVAAGVLVGLLARPRPGARRVLEPARPGLLLGAGLLAFLASGYLCTVITYPVFGAGVVTAERTWNDYLVLWVLLLTAAGAFLGRSLRRHGAATALPTALAAALCAVTVVGLTVPLYDLGGKMRTRAERWDRQDARLRAGAAAGERVLPYTPVKVASMLEPFSQDGKRVWPAQCVADYYGLEKVTRGTRTP</sequence>
<protein>
    <submittedName>
        <fullName evidence="3">Uncharacterized protein</fullName>
    </submittedName>
</protein>
<keyword evidence="2" id="KW-0472">Membrane</keyword>
<dbReference type="InterPro" id="IPR045691">
    <property type="entry name" value="DUF6056"/>
</dbReference>
<feature type="compositionally biased region" description="Gly residues" evidence="1">
    <location>
        <begin position="16"/>
        <end position="25"/>
    </location>
</feature>
<evidence type="ECO:0000313" key="3">
    <source>
        <dbReference type="EMBL" id="PRH78160.1"/>
    </source>
</evidence>
<name>A0A2S9PUQ5_9ACTN</name>
<feature type="transmembrane region" description="Helical" evidence="2">
    <location>
        <begin position="340"/>
        <end position="363"/>
    </location>
</feature>
<gene>
    <name evidence="3" type="ORF">C6N75_16430</name>
</gene>
<comment type="caution">
    <text evidence="3">The sequence shown here is derived from an EMBL/GenBank/DDBJ whole genome shotgun (WGS) entry which is preliminary data.</text>
</comment>
<dbReference type="Proteomes" id="UP000239322">
    <property type="component" value="Unassembled WGS sequence"/>
</dbReference>
<dbReference type="AlphaFoldDB" id="A0A2S9PUQ5"/>
<keyword evidence="2" id="KW-1133">Transmembrane helix</keyword>
<feature type="transmembrane region" description="Helical" evidence="2">
    <location>
        <begin position="165"/>
        <end position="186"/>
    </location>
</feature>
<dbReference type="Pfam" id="PF19528">
    <property type="entry name" value="DUF6056"/>
    <property type="match status" value="1"/>
</dbReference>
<feature type="region of interest" description="Disordered" evidence="1">
    <location>
        <begin position="1"/>
        <end position="28"/>
    </location>
</feature>
<feature type="transmembrane region" description="Helical" evidence="2">
    <location>
        <begin position="110"/>
        <end position="130"/>
    </location>
</feature>
<feature type="transmembrane region" description="Helical" evidence="2">
    <location>
        <begin position="405"/>
        <end position="427"/>
    </location>
</feature>
<accession>A0A2S9PUQ5</accession>
<dbReference type="RefSeq" id="WP_105869661.1">
    <property type="nucleotide sequence ID" value="NZ_PVLV01000234.1"/>
</dbReference>
<reference evidence="3 4" key="1">
    <citation type="submission" date="2018-03" db="EMBL/GenBank/DDBJ databases">
        <title>Novel Streptomyces sp. from soil.</title>
        <authorList>
            <person name="Tan G.Y.A."/>
            <person name="Lee Z.Y."/>
        </authorList>
    </citation>
    <scope>NUCLEOTIDE SEQUENCE [LARGE SCALE GENOMIC DNA]</scope>
    <source>
        <strain evidence="3 4">ST5x</strain>
    </source>
</reference>
<feature type="transmembrane region" description="Helical" evidence="2">
    <location>
        <begin position="35"/>
        <end position="55"/>
    </location>
</feature>
<feature type="transmembrane region" description="Helical" evidence="2">
    <location>
        <begin position="198"/>
        <end position="214"/>
    </location>
</feature>
<keyword evidence="4" id="KW-1185">Reference proteome</keyword>
<feature type="transmembrane region" description="Helical" evidence="2">
    <location>
        <begin position="244"/>
        <end position="264"/>
    </location>
</feature>
<proteinExistence type="predicted"/>
<organism evidence="3 4">
    <name type="scientific">Streptomyces solincola</name>
    <dbReference type="NCBI Taxonomy" id="2100817"/>
    <lineage>
        <taxon>Bacteria</taxon>
        <taxon>Bacillati</taxon>
        <taxon>Actinomycetota</taxon>
        <taxon>Actinomycetes</taxon>
        <taxon>Kitasatosporales</taxon>
        <taxon>Streptomycetaceae</taxon>
        <taxon>Streptomyces</taxon>
    </lineage>
</organism>
<dbReference type="EMBL" id="PVLV01000234">
    <property type="protein sequence ID" value="PRH78160.1"/>
    <property type="molecule type" value="Genomic_DNA"/>
</dbReference>
<keyword evidence="2" id="KW-0812">Transmembrane</keyword>
<feature type="transmembrane region" description="Helical" evidence="2">
    <location>
        <begin position="375"/>
        <end position="393"/>
    </location>
</feature>
<dbReference type="OrthoDB" id="4851474at2"/>
<evidence type="ECO:0000256" key="1">
    <source>
        <dbReference type="SAM" id="MobiDB-lite"/>
    </source>
</evidence>
<feature type="compositionally biased region" description="Polar residues" evidence="1">
    <location>
        <begin position="1"/>
        <end position="10"/>
    </location>
</feature>
<feature type="transmembrane region" description="Helical" evidence="2">
    <location>
        <begin position="142"/>
        <end position="159"/>
    </location>
</feature>
<feature type="transmembrane region" description="Helical" evidence="2">
    <location>
        <begin position="220"/>
        <end position="237"/>
    </location>
</feature>